<reference evidence="3 4" key="2">
    <citation type="submission" date="2019-01" db="EMBL/GenBank/DDBJ databases">
        <title>A chromosome length genome reference of the Java medaka (oryzias javanicus).</title>
        <authorList>
            <person name="Herpin A."/>
            <person name="Takehana Y."/>
            <person name="Naruse K."/>
            <person name="Ansai S."/>
            <person name="Kawaguchi M."/>
        </authorList>
    </citation>
    <scope>NUCLEOTIDE SEQUENCE [LARGE SCALE GENOMIC DNA]</scope>
    <source>
        <strain evidence="3">RS831</strain>
        <tissue evidence="3">Whole body</tissue>
    </source>
</reference>
<feature type="region of interest" description="Disordered" evidence="1">
    <location>
        <begin position="603"/>
        <end position="625"/>
    </location>
</feature>
<reference evidence="3 4" key="1">
    <citation type="submission" date="2018-11" db="EMBL/GenBank/DDBJ databases">
        <authorList>
            <person name="Lopez-Roques C."/>
            <person name="Donnadieu C."/>
            <person name="Bouchez O."/>
            <person name="Klopp C."/>
            <person name="Cabau C."/>
            <person name="Zahm M."/>
        </authorList>
    </citation>
    <scope>NUCLEOTIDE SEQUENCE [LARGE SCALE GENOMIC DNA]</scope>
    <source>
        <strain evidence="3">RS831</strain>
        <tissue evidence="3">Whole body</tissue>
    </source>
</reference>
<feature type="compositionally biased region" description="Basic residues" evidence="1">
    <location>
        <begin position="603"/>
        <end position="616"/>
    </location>
</feature>
<gene>
    <name evidence="3" type="ORF">OJAV_G00108970</name>
</gene>
<accession>A0A3S2MTR5</accession>
<dbReference type="Proteomes" id="UP000283210">
    <property type="component" value="Chromosome 11"/>
</dbReference>
<dbReference type="EMBL" id="CM012447">
    <property type="protein sequence ID" value="RVE66598.1"/>
    <property type="molecule type" value="Genomic_DNA"/>
</dbReference>
<feature type="region of interest" description="Disordered" evidence="1">
    <location>
        <begin position="759"/>
        <end position="809"/>
    </location>
</feature>
<evidence type="ECO:0000313" key="3">
    <source>
        <dbReference type="EMBL" id="RVE66598.1"/>
    </source>
</evidence>
<proteinExistence type="predicted"/>
<dbReference type="InterPro" id="IPR046616">
    <property type="entry name" value="DUF6729"/>
</dbReference>
<name>A0A3S2MTR5_ORYJA</name>
<evidence type="ECO:0000259" key="2">
    <source>
        <dbReference type="Pfam" id="PF20499"/>
    </source>
</evidence>
<organism evidence="3 4">
    <name type="scientific">Oryzias javanicus</name>
    <name type="common">Javanese ricefish</name>
    <name type="synonym">Aplocheilus javanicus</name>
    <dbReference type="NCBI Taxonomy" id="123683"/>
    <lineage>
        <taxon>Eukaryota</taxon>
        <taxon>Metazoa</taxon>
        <taxon>Chordata</taxon>
        <taxon>Craniata</taxon>
        <taxon>Vertebrata</taxon>
        <taxon>Euteleostomi</taxon>
        <taxon>Actinopterygii</taxon>
        <taxon>Neopterygii</taxon>
        <taxon>Teleostei</taxon>
        <taxon>Neoteleostei</taxon>
        <taxon>Acanthomorphata</taxon>
        <taxon>Ovalentaria</taxon>
        <taxon>Atherinomorphae</taxon>
        <taxon>Beloniformes</taxon>
        <taxon>Adrianichthyidae</taxon>
        <taxon>Oryziinae</taxon>
        <taxon>Oryzias</taxon>
    </lineage>
</organism>
<dbReference type="PANTHER" id="PTHR24401">
    <property type="entry name" value="SI:CH211-243P7.3-RELATED"/>
    <property type="match status" value="1"/>
</dbReference>
<protein>
    <recommendedName>
        <fullName evidence="2">DUF6729 domain-containing protein</fullName>
    </recommendedName>
</protein>
<dbReference type="Pfam" id="PF20499">
    <property type="entry name" value="DUF6729"/>
    <property type="match status" value="1"/>
</dbReference>
<dbReference type="AlphaFoldDB" id="A0A3S2MTR5"/>
<feature type="compositionally biased region" description="Pro residues" evidence="1">
    <location>
        <begin position="789"/>
        <end position="806"/>
    </location>
</feature>
<dbReference type="PANTHER" id="PTHR24401:SF29">
    <property type="entry name" value="SI:CH211-243P7.3-RELATED"/>
    <property type="match status" value="1"/>
</dbReference>
<evidence type="ECO:0000256" key="1">
    <source>
        <dbReference type="SAM" id="MobiDB-lite"/>
    </source>
</evidence>
<dbReference type="OrthoDB" id="10057688at2759"/>
<evidence type="ECO:0000313" key="4">
    <source>
        <dbReference type="Proteomes" id="UP000283210"/>
    </source>
</evidence>
<keyword evidence="4" id="KW-1185">Reference proteome</keyword>
<feature type="domain" description="DUF6729" evidence="2">
    <location>
        <begin position="1"/>
        <end position="165"/>
    </location>
</feature>
<sequence>MPHRIWRLQLTCPQPLCDGSLTKAGLYRTIRRVLDIDGWYLMATEYLECRRCKKKVGGWSQGIIRQLSPTYSCQFPAVLTYKLSCDQRVIAQLRSRTLGNSANRLYNTLREQHSDSWMRKAVHYLGVCEQFLALGSVRGQFPPPPAMPPLPSPIWLLTVYGYDVLTRLDEYKARITSTFGSILKMDSTKKVTKKLAGAASDSAAWATNVGNVHGQVLMSVLTCSEGLSRMATGLMRRYRLAKVPPPQLIYVDRDCCSRDGVSKTAALFSEWERLVVRLDIWHLMRRFASGVTTESHQLYPTFMRQLSHCIFEVDSGDARRLTQAKRSELEGKRGMVGLTDGDVIQRVSKEEWRLHCRRRTRGAEETALLIQDLLDTFNGPAGRDTLDIPLLDTLRIQDICSTQRRHLSCIQDWPGVQLYTETGRLTKGGVSLPVYRCARGSTSLESFHLPPPPPAVHPRDVCETQIFPGVPDRWTGEVERGQQLLHLHLQLRIICRLCTLTVATSSTSLTRRARGFLVTIWLRISPSLLRTQASDQYLSSDSEEEVQGPDGQPGYQHVLRLAKALVEIRSLPAIPNSRVDRIVALWEHLPDSDKQRVVYPARHRDRQPKGRFKAAKGKSTSCPGKESLQRGLLGLNAGPANWPDASRLVEAICSQLCRLHPSATRTGGVLKTRWSLVLGDYVAIREAVLGSPRLMAQTGLQLFQLNQRTLSQWFSTRQKKWERAVLEQEVGLLPPAPMVSLQPLPAAKGLSLVQVGQGQPFDYGTPEENLPLPLMPATQAQPHCDGPTPALPPLPPPPLPPPPPGERVPRTTAFRRRKAAEAAAAAAAAEGPHTGTKVRRQTVQYTCTKCGQPKRLDTGHTRIFGVSYCAAVGGKSVQEWTEDMRKKQKK</sequence>